<evidence type="ECO:0000256" key="3">
    <source>
        <dbReference type="ARBA" id="ARBA00009284"/>
    </source>
</evidence>
<dbReference type="GO" id="GO:0003824">
    <property type="term" value="F:catalytic activity"/>
    <property type="evidence" value="ECO:0007669"/>
    <property type="project" value="InterPro"/>
</dbReference>
<dbReference type="InterPro" id="IPR007444">
    <property type="entry name" value="Glucan_biosyn_MdoG_C"/>
</dbReference>
<keyword evidence="6" id="KW-0812">Transmembrane</keyword>
<dbReference type="Proteomes" id="UP001165427">
    <property type="component" value="Unassembled WGS sequence"/>
</dbReference>
<evidence type="ECO:0000256" key="5">
    <source>
        <dbReference type="ARBA" id="ARBA00022764"/>
    </source>
</evidence>
<dbReference type="InterPro" id="IPR014438">
    <property type="entry name" value="Glucan_biosyn_MdoG/MdoD"/>
</dbReference>
<sequence length="567" mass="62927">MLDRSEGRCDRLKFAGRPTWPTERPVGMAIGFFGRFCFVLACLFWAPYAFAAPGNALPAGQIHAAAGSPTGHLSASDKHTLTFGTAEPFSFDALKAQARTLAARPYQPPAISDADLQILDQIGYDQHNRIRFRASATLWGDSRPGPAVRFFHPGRYFKEPVALHVLEGDAARRIHFARDLFDIPEGHPARKLSSDVGFAGFRVLDEKQERDWMAFLGASYFRTSGPFDQFGLSARGLAIDTATAGAESFPRFSRFWLARDGEGGLVTYALLEGAAVTGAYRIASRRRHEEGVVQEIEAALYLRGDVQRLGIAPLTSMFWYGKPYRAMAVDWRPEIHDSDGLAIWTGAGEHIWRPLNNPPRVMVNAFLDKDPKGFGLMQRERDFEQYQDDGVFYEKRPSLWVEPLAPWGGGAVQLVEIPTNDEVYDNIGAFWVPAAAATAGREYLLRYRLHWVAQAPVPVSVARVMATRTGNGGVPGRLRPEGVIKFVVDFDGRGLEGLDRDSGVAAVIEAGRGKIDNVAVFPVVGTSRWRAMFDLDADGPEPVDLRMFLRHEGKTLSETWVFQHFPE</sequence>
<protein>
    <submittedName>
        <fullName evidence="8">Glucan biosynthesis protein D</fullName>
    </submittedName>
</protein>
<keyword evidence="6" id="KW-1133">Transmembrane helix</keyword>
<dbReference type="SUPFAM" id="SSF81296">
    <property type="entry name" value="E set domains"/>
    <property type="match status" value="1"/>
</dbReference>
<keyword evidence="9" id="KW-1185">Reference proteome</keyword>
<proteinExistence type="inferred from homology"/>
<evidence type="ECO:0000259" key="7">
    <source>
        <dbReference type="Pfam" id="PF04349"/>
    </source>
</evidence>
<dbReference type="SUPFAM" id="SSF74650">
    <property type="entry name" value="Galactose mutarotase-like"/>
    <property type="match status" value="1"/>
</dbReference>
<evidence type="ECO:0000256" key="2">
    <source>
        <dbReference type="ARBA" id="ARBA00005001"/>
    </source>
</evidence>
<evidence type="ECO:0000256" key="6">
    <source>
        <dbReference type="SAM" id="Phobius"/>
    </source>
</evidence>
<keyword evidence="4" id="KW-0732">Signal</keyword>
<evidence type="ECO:0000256" key="1">
    <source>
        <dbReference type="ARBA" id="ARBA00004418"/>
    </source>
</evidence>
<comment type="caution">
    <text evidence="8">The sequence shown here is derived from an EMBL/GenBank/DDBJ whole genome shotgun (WGS) entry which is preliminary data.</text>
</comment>
<dbReference type="InterPro" id="IPR013783">
    <property type="entry name" value="Ig-like_fold"/>
</dbReference>
<comment type="pathway">
    <text evidence="2">Glycan metabolism; osmoregulated periplasmic glucan (OPG) biosynthesis.</text>
</comment>
<evidence type="ECO:0000256" key="4">
    <source>
        <dbReference type="ARBA" id="ARBA00022729"/>
    </source>
</evidence>
<feature type="domain" description="Glucan biosynthesis periplasmic MdoG C-terminal" evidence="7">
    <location>
        <begin position="89"/>
        <end position="563"/>
    </location>
</feature>
<accession>A0AA41R2H5</accession>
<name>A0AA41R2H5_9BACT</name>
<dbReference type="EMBL" id="JALJRB010000014">
    <property type="protein sequence ID" value="MCJ8501544.1"/>
    <property type="molecule type" value="Genomic_DNA"/>
</dbReference>
<dbReference type="Gene3D" id="2.60.40.10">
    <property type="entry name" value="Immunoglobulins"/>
    <property type="match status" value="1"/>
</dbReference>
<reference evidence="8" key="1">
    <citation type="submission" date="2022-04" db="EMBL/GenBank/DDBJ databases">
        <title>Desulfatitalea alkaliphila sp. nov., a novel anaerobic sulfate-reducing bacterium isolated from terrestrial mud volcano, Taman Peninsula, Russia.</title>
        <authorList>
            <person name="Khomyakova M.A."/>
            <person name="Merkel A.Y."/>
            <person name="Slobodkin A.I."/>
        </authorList>
    </citation>
    <scope>NUCLEOTIDE SEQUENCE</scope>
    <source>
        <strain evidence="8">M08but</strain>
    </source>
</reference>
<dbReference type="PANTHER" id="PTHR30504:SF3">
    <property type="entry name" value="GLUCANS BIOSYNTHESIS PROTEIN D"/>
    <property type="match status" value="1"/>
</dbReference>
<gene>
    <name evidence="8" type="ORF">MRX98_13235</name>
</gene>
<comment type="subcellular location">
    <subcellularLocation>
        <location evidence="1">Periplasm</location>
    </subcellularLocation>
</comment>
<dbReference type="AlphaFoldDB" id="A0AA41R2H5"/>
<feature type="transmembrane region" description="Helical" evidence="6">
    <location>
        <begin position="26"/>
        <end position="48"/>
    </location>
</feature>
<dbReference type="Gene3D" id="2.70.98.10">
    <property type="match status" value="1"/>
</dbReference>
<dbReference type="InterPro" id="IPR011013">
    <property type="entry name" value="Gal_mutarotase_sf_dom"/>
</dbReference>
<dbReference type="PANTHER" id="PTHR30504">
    <property type="entry name" value="GLUCANS BIOSYNTHESIS PROTEIN"/>
    <property type="match status" value="1"/>
</dbReference>
<dbReference type="GO" id="GO:0030288">
    <property type="term" value="C:outer membrane-bounded periplasmic space"/>
    <property type="evidence" value="ECO:0007669"/>
    <property type="project" value="TreeGrafter"/>
</dbReference>
<evidence type="ECO:0000313" key="8">
    <source>
        <dbReference type="EMBL" id="MCJ8501544.1"/>
    </source>
</evidence>
<keyword evidence="5" id="KW-0574">Periplasm</keyword>
<keyword evidence="6" id="KW-0472">Membrane</keyword>
<dbReference type="GO" id="GO:0051274">
    <property type="term" value="P:beta-glucan biosynthetic process"/>
    <property type="evidence" value="ECO:0007669"/>
    <property type="project" value="TreeGrafter"/>
</dbReference>
<evidence type="ECO:0000313" key="9">
    <source>
        <dbReference type="Proteomes" id="UP001165427"/>
    </source>
</evidence>
<organism evidence="8 9">
    <name type="scientific">Desulfatitalea alkaliphila</name>
    <dbReference type="NCBI Taxonomy" id="2929485"/>
    <lineage>
        <taxon>Bacteria</taxon>
        <taxon>Pseudomonadati</taxon>
        <taxon>Thermodesulfobacteriota</taxon>
        <taxon>Desulfobacteria</taxon>
        <taxon>Desulfobacterales</taxon>
        <taxon>Desulfosarcinaceae</taxon>
        <taxon>Desulfatitalea</taxon>
    </lineage>
</organism>
<dbReference type="GO" id="GO:0030246">
    <property type="term" value="F:carbohydrate binding"/>
    <property type="evidence" value="ECO:0007669"/>
    <property type="project" value="InterPro"/>
</dbReference>
<comment type="similarity">
    <text evidence="3">Belongs to the OpgD/OpgG family.</text>
</comment>
<dbReference type="RefSeq" id="WP_246909542.1">
    <property type="nucleotide sequence ID" value="NZ_JALJRB010000014.1"/>
</dbReference>
<dbReference type="InterPro" id="IPR014756">
    <property type="entry name" value="Ig_E-set"/>
</dbReference>
<dbReference type="PIRSF" id="PIRSF006281">
    <property type="entry name" value="MdoG"/>
    <property type="match status" value="1"/>
</dbReference>
<dbReference type="InterPro" id="IPR014718">
    <property type="entry name" value="GH-type_carb-bd"/>
</dbReference>
<dbReference type="Pfam" id="PF04349">
    <property type="entry name" value="MdoG"/>
    <property type="match status" value="1"/>
</dbReference>